<sequence>MEFYDSNEKKDIFYFFAIFLMVLYSNIALYMRLPYGNGILNFITIYILFKSIISFTKEDDLYFLRIDINSVLENFKDTKLLLLILALTLIHVLHNIKYNIYVFYNKSSIIFAIILIYFLCIKLRDDMEHAYPDSIISPFLIAFFASLFVNGLKLTNSSFYFSFNNVLFTGYIYSFVFFLLMYYIIKRSDHIYWALIIYLL</sequence>
<evidence type="ECO:0000313" key="3">
    <source>
        <dbReference type="Proteomes" id="UP000007161"/>
    </source>
</evidence>
<reference evidence="2 3" key="1">
    <citation type="journal article" date="2012" name="J. Bacteriol.">
        <title>Complete Genome Sequence of the Thermophilic, Piezophilic, Heterotrophic Bacterium Marinitoga piezophila KA3.</title>
        <authorList>
            <person name="Lucas S."/>
            <person name="Han J."/>
            <person name="Lapidus A."/>
            <person name="Cheng J.F."/>
            <person name="Goodwin L.A."/>
            <person name="Pitluck S."/>
            <person name="Peters L."/>
            <person name="Mikhailova N."/>
            <person name="Teshima H."/>
            <person name="Detter J.C."/>
            <person name="Han C."/>
            <person name="Tapia R."/>
            <person name="Land M."/>
            <person name="Hauser L."/>
            <person name="Kyrpides N.C."/>
            <person name="Ivanova N."/>
            <person name="Pagani I."/>
            <person name="Vannier P."/>
            <person name="Oger P."/>
            <person name="Bartlett D.H."/>
            <person name="Noll K.M."/>
            <person name="Woyke T."/>
            <person name="Jebbar M."/>
        </authorList>
    </citation>
    <scope>NUCLEOTIDE SEQUENCE [LARGE SCALE GENOMIC DNA]</scope>
    <source>
        <strain evidence="3">DSM 14283 / JCM 11233 / KA3</strain>
    </source>
</reference>
<accession>H2J4N1</accession>
<gene>
    <name evidence="2" type="ordered locus">Marpi_1583</name>
</gene>
<feature type="transmembrane region" description="Helical" evidence="1">
    <location>
        <begin position="166"/>
        <end position="185"/>
    </location>
</feature>
<name>H2J4N1_MARPK</name>
<evidence type="ECO:0000256" key="1">
    <source>
        <dbReference type="SAM" id="Phobius"/>
    </source>
</evidence>
<feature type="transmembrane region" description="Helical" evidence="1">
    <location>
        <begin position="12"/>
        <end position="33"/>
    </location>
</feature>
<keyword evidence="3" id="KW-1185">Reference proteome</keyword>
<proteinExistence type="predicted"/>
<dbReference type="EMBL" id="CP003257">
    <property type="protein sequence ID" value="AEX85973.1"/>
    <property type="molecule type" value="Genomic_DNA"/>
</dbReference>
<feature type="transmembrane region" description="Helical" evidence="1">
    <location>
        <begin position="102"/>
        <end position="123"/>
    </location>
</feature>
<keyword evidence="1" id="KW-0812">Transmembrane</keyword>
<organism evidence="2 3">
    <name type="scientific">Marinitoga piezophila (strain DSM 14283 / JCM 11233 / KA3)</name>
    <dbReference type="NCBI Taxonomy" id="443254"/>
    <lineage>
        <taxon>Bacteria</taxon>
        <taxon>Thermotogati</taxon>
        <taxon>Thermotogota</taxon>
        <taxon>Thermotogae</taxon>
        <taxon>Petrotogales</taxon>
        <taxon>Petrotogaceae</taxon>
        <taxon>Marinitoga</taxon>
    </lineage>
</organism>
<dbReference type="OrthoDB" id="9926547at2"/>
<reference evidence="3" key="2">
    <citation type="submission" date="2012-01" db="EMBL/GenBank/DDBJ databases">
        <title>Complete sequence of chromosome of Marinitoga piezophila KA3.</title>
        <authorList>
            <person name="Lucas S."/>
            <person name="Han J."/>
            <person name="Lapidus A."/>
            <person name="Cheng J.-F."/>
            <person name="Goodwin L."/>
            <person name="Pitluck S."/>
            <person name="Peters L."/>
            <person name="Mikhailova N."/>
            <person name="Teshima H."/>
            <person name="Detter J.C."/>
            <person name="Han C."/>
            <person name="Tapia R."/>
            <person name="Land M."/>
            <person name="Hauser L."/>
            <person name="Kyrpides N."/>
            <person name="Ivanova N."/>
            <person name="Pagani I."/>
            <person name="Jebbar M."/>
            <person name="Vannier P."/>
            <person name="Oger P."/>
            <person name="Cario A."/>
            <person name="Bartlett D."/>
            <person name="Noll K.M."/>
            <person name="Woyke T."/>
        </authorList>
    </citation>
    <scope>NUCLEOTIDE SEQUENCE [LARGE SCALE GENOMIC DNA]</scope>
    <source>
        <strain evidence="3">DSM 14283 / JCM 11233 / KA3</strain>
    </source>
</reference>
<keyword evidence="1" id="KW-1133">Transmembrane helix</keyword>
<dbReference type="Proteomes" id="UP000007161">
    <property type="component" value="Chromosome"/>
</dbReference>
<dbReference type="STRING" id="443254.Marpi_1583"/>
<feature type="transmembrane region" description="Helical" evidence="1">
    <location>
        <begin position="135"/>
        <end position="154"/>
    </location>
</feature>
<feature type="transmembrane region" description="Helical" evidence="1">
    <location>
        <begin position="39"/>
        <end position="57"/>
    </location>
</feature>
<evidence type="ECO:0000313" key="2">
    <source>
        <dbReference type="EMBL" id="AEX85973.1"/>
    </source>
</evidence>
<dbReference type="RefSeq" id="WP_014297044.1">
    <property type="nucleotide sequence ID" value="NC_016751.1"/>
</dbReference>
<protein>
    <submittedName>
        <fullName evidence="2">Uncharacterized protein</fullName>
    </submittedName>
</protein>
<dbReference type="KEGG" id="mpz:Marpi_1583"/>
<dbReference type="AlphaFoldDB" id="H2J4N1"/>
<keyword evidence="1" id="KW-0472">Membrane</keyword>
<dbReference type="HOGENOM" id="CLU_1364865_0_0_0"/>